<dbReference type="AlphaFoldDB" id="A0A151Z510"/>
<accession>A0A151Z510</accession>
<keyword evidence="1" id="KW-0472">Membrane</keyword>
<feature type="transmembrane region" description="Helical" evidence="1">
    <location>
        <begin position="572"/>
        <end position="591"/>
    </location>
</feature>
<sequence>MEETNRGKNINQLRNLLQENNKILISGISGIGKTDLIIEYKNKYNNEYQESIRLSELHYQFDLRQSILNNRDNTSLYMIDILRNIDNWIVALDFASAELTDQDIWRCIRENIPLDTLKKTQHLIVVRNKPNVEEYKEFSHLEMKPVTQDNWLLDIFKDFNKDILQSDCLLLNENIAKGVPNLIKLVSFFLKHSTSITNANDLIEQFKKSEKPAQDTMLDLIYKELENTEAFSKHMFHHVAWFYNTIVNFSFIKSIAKIWKIPSRELTKTLQLMENFGLLSISVENSQNYVFKHAFLTYYRNHDYLPKVIVSVLDLLPIDPVYSPVVFYIFSMYLEAKDITLEKDSHLYFITKTMVADIFFKTMILDSTSNFMKVCTDLESIKNYRDEYPHLKQWYDLVLGNYLRVGERFQESNEIFLEYTESLKDFKDKSKQAFEYMFVNHNVGLNYRSMGNLKKAIQYQEVACKTYFQLFKTFYNTFCEELALTYFLLGDMHNSLKYFNKCSGMEIPKSYITLAKVYFTLKRTKEAEKTIEEFSIKSQKSNLKSHSKLIEEYNNYCMEISNKSIVLQSSKYIIVSSTLVVGLGYLLFKYLKK</sequence>
<keyword evidence="1" id="KW-1133">Transmembrane helix</keyword>
<comment type="caution">
    <text evidence="2">The sequence shown here is derived from an EMBL/GenBank/DDBJ whole genome shotgun (WGS) entry which is preliminary data.</text>
</comment>
<dbReference type="OrthoDB" id="9984632at2759"/>
<name>A0A151Z510_TIELA</name>
<reference evidence="2 3" key="1">
    <citation type="submission" date="2015-12" db="EMBL/GenBank/DDBJ databases">
        <title>Dictyostelia acquired genes for synthesis and detection of signals that induce cell-type specialization by lateral gene transfer from prokaryotes.</title>
        <authorList>
            <person name="Gloeckner G."/>
            <person name="Schaap P."/>
        </authorList>
    </citation>
    <scope>NUCLEOTIDE SEQUENCE [LARGE SCALE GENOMIC DNA]</scope>
    <source>
        <strain evidence="2 3">TK</strain>
    </source>
</reference>
<evidence type="ECO:0000313" key="3">
    <source>
        <dbReference type="Proteomes" id="UP000076078"/>
    </source>
</evidence>
<dbReference type="SUPFAM" id="SSF52540">
    <property type="entry name" value="P-loop containing nucleoside triphosphate hydrolases"/>
    <property type="match status" value="1"/>
</dbReference>
<keyword evidence="3" id="KW-1185">Reference proteome</keyword>
<gene>
    <name evidence="2" type="ORF">DLAC_10247</name>
</gene>
<organism evidence="2 3">
    <name type="scientific">Tieghemostelium lacteum</name>
    <name type="common">Slime mold</name>
    <name type="synonym">Dictyostelium lacteum</name>
    <dbReference type="NCBI Taxonomy" id="361077"/>
    <lineage>
        <taxon>Eukaryota</taxon>
        <taxon>Amoebozoa</taxon>
        <taxon>Evosea</taxon>
        <taxon>Eumycetozoa</taxon>
        <taxon>Dictyostelia</taxon>
        <taxon>Dictyosteliales</taxon>
        <taxon>Raperosteliaceae</taxon>
        <taxon>Tieghemostelium</taxon>
    </lineage>
</organism>
<protein>
    <submittedName>
        <fullName evidence="2">Uncharacterized protein</fullName>
    </submittedName>
</protein>
<dbReference type="InterPro" id="IPR019734">
    <property type="entry name" value="TPR_rpt"/>
</dbReference>
<dbReference type="InterPro" id="IPR027417">
    <property type="entry name" value="P-loop_NTPase"/>
</dbReference>
<dbReference type="InParanoid" id="A0A151Z510"/>
<dbReference type="Proteomes" id="UP000076078">
    <property type="component" value="Unassembled WGS sequence"/>
</dbReference>
<evidence type="ECO:0000256" key="1">
    <source>
        <dbReference type="SAM" id="Phobius"/>
    </source>
</evidence>
<evidence type="ECO:0000313" key="2">
    <source>
        <dbReference type="EMBL" id="KYQ89025.1"/>
    </source>
</evidence>
<keyword evidence="1" id="KW-0812">Transmembrane</keyword>
<dbReference type="InterPro" id="IPR011990">
    <property type="entry name" value="TPR-like_helical_dom_sf"/>
</dbReference>
<dbReference type="SUPFAM" id="SSF48452">
    <property type="entry name" value="TPR-like"/>
    <property type="match status" value="1"/>
</dbReference>
<dbReference type="Gene3D" id="1.25.40.10">
    <property type="entry name" value="Tetratricopeptide repeat domain"/>
    <property type="match status" value="1"/>
</dbReference>
<dbReference type="Pfam" id="PF13181">
    <property type="entry name" value="TPR_8"/>
    <property type="match status" value="2"/>
</dbReference>
<dbReference type="EMBL" id="LODT01000042">
    <property type="protein sequence ID" value="KYQ89025.1"/>
    <property type="molecule type" value="Genomic_DNA"/>
</dbReference>
<proteinExistence type="predicted"/>